<keyword evidence="3" id="KW-1185">Reference proteome</keyword>
<gene>
    <name evidence="2" type="ORF">Val02_65210</name>
</gene>
<organism evidence="2 3">
    <name type="scientific">Virgisporangium aliadipatigenens</name>
    <dbReference type="NCBI Taxonomy" id="741659"/>
    <lineage>
        <taxon>Bacteria</taxon>
        <taxon>Bacillati</taxon>
        <taxon>Actinomycetota</taxon>
        <taxon>Actinomycetes</taxon>
        <taxon>Micromonosporales</taxon>
        <taxon>Micromonosporaceae</taxon>
        <taxon>Virgisporangium</taxon>
    </lineage>
</organism>
<dbReference type="AlphaFoldDB" id="A0A8J3YTH7"/>
<dbReference type="Proteomes" id="UP000619260">
    <property type="component" value="Unassembled WGS sequence"/>
</dbReference>
<evidence type="ECO:0000256" key="1">
    <source>
        <dbReference type="SAM" id="SignalP"/>
    </source>
</evidence>
<accession>A0A8J3YTH7</accession>
<reference evidence="2" key="1">
    <citation type="submission" date="2021-01" db="EMBL/GenBank/DDBJ databases">
        <title>Whole genome shotgun sequence of Virgisporangium aliadipatigenens NBRC 105644.</title>
        <authorList>
            <person name="Komaki H."/>
            <person name="Tamura T."/>
        </authorList>
    </citation>
    <scope>NUCLEOTIDE SEQUENCE</scope>
    <source>
        <strain evidence="2">NBRC 105644</strain>
    </source>
</reference>
<protein>
    <recommendedName>
        <fullName evidence="4">Secreted protein</fullName>
    </recommendedName>
</protein>
<evidence type="ECO:0000313" key="3">
    <source>
        <dbReference type="Proteomes" id="UP000619260"/>
    </source>
</evidence>
<evidence type="ECO:0008006" key="4">
    <source>
        <dbReference type="Google" id="ProtNLM"/>
    </source>
</evidence>
<proteinExistence type="predicted"/>
<feature type="chain" id="PRO_5035181435" description="Secreted protein" evidence="1">
    <location>
        <begin position="30"/>
        <end position="195"/>
    </location>
</feature>
<name>A0A8J3YTH7_9ACTN</name>
<comment type="caution">
    <text evidence="2">The sequence shown here is derived from an EMBL/GenBank/DDBJ whole genome shotgun (WGS) entry which is preliminary data.</text>
</comment>
<sequence length="195" mass="19991">MFTGIKARAMALTGAAVVVLATLAAPATAAPARPLTAAEAHAAILEYAAHMPAPSGTSSGSSALTLQGKAGGASTNLVITCVGSSRVNAFSVGSFYSVTGYAYSSCPAPVDYVAAQATLFFWSPDLSRWFEVAVGNLAYDQPYTVPGRQEISQAESGCVAQTYGVVGFHQARLGTSYATGYSSSTSTNFSFCLND</sequence>
<feature type="signal peptide" evidence="1">
    <location>
        <begin position="1"/>
        <end position="29"/>
    </location>
</feature>
<keyword evidence="1" id="KW-0732">Signal</keyword>
<dbReference type="EMBL" id="BOPF01000029">
    <property type="protein sequence ID" value="GIJ49635.1"/>
    <property type="molecule type" value="Genomic_DNA"/>
</dbReference>
<evidence type="ECO:0000313" key="2">
    <source>
        <dbReference type="EMBL" id="GIJ49635.1"/>
    </source>
</evidence>
<dbReference type="RefSeq" id="WP_203903108.1">
    <property type="nucleotide sequence ID" value="NZ_BOPF01000029.1"/>
</dbReference>